<accession>A0A1F5YV23</accession>
<dbReference type="Proteomes" id="UP000176665">
    <property type="component" value="Unassembled WGS sequence"/>
</dbReference>
<dbReference type="Pfam" id="PF23343">
    <property type="entry name" value="REP_ORF2-G2P"/>
    <property type="match status" value="1"/>
</dbReference>
<dbReference type="EMBL" id="MFJA01000011">
    <property type="protein sequence ID" value="OGG03954.1"/>
    <property type="molecule type" value="Genomic_DNA"/>
</dbReference>
<evidence type="ECO:0000313" key="3">
    <source>
        <dbReference type="Proteomes" id="UP000176665"/>
    </source>
</evidence>
<reference evidence="2 3" key="1">
    <citation type="journal article" date="2016" name="Nat. Commun.">
        <title>Thousands of microbial genomes shed light on interconnected biogeochemical processes in an aquifer system.</title>
        <authorList>
            <person name="Anantharaman K."/>
            <person name="Brown C.T."/>
            <person name="Hug L.A."/>
            <person name="Sharon I."/>
            <person name="Castelle C.J."/>
            <person name="Probst A.J."/>
            <person name="Thomas B.C."/>
            <person name="Singh A."/>
            <person name="Wilkins M.J."/>
            <person name="Karaoz U."/>
            <person name="Brodie E.L."/>
            <person name="Williams K.H."/>
            <person name="Hubbard S.S."/>
            <person name="Banfield J.F."/>
        </authorList>
    </citation>
    <scope>NUCLEOTIDE SEQUENCE [LARGE SCALE GENOMIC DNA]</scope>
</reference>
<organism evidence="2 3">
    <name type="scientific">Candidatus Gottesmanbacteria bacterium RBG_16_37_8</name>
    <dbReference type="NCBI Taxonomy" id="1798371"/>
    <lineage>
        <taxon>Bacteria</taxon>
        <taxon>Candidatus Gottesmaniibacteriota</taxon>
    </lineage>
</organism>
<dbReference type="InterPro" id="IPR056906">
    <property type="entry name" value="ORF2/G2P_dom"/>
</dbReference>
<dbReference type="AlphaFoldDB" id="A0A1F5YV23"/>
<comment type="caution">
    <text evidence="2">The sequence shown here is derived from an EMBL/GenBank/DDBJ whole genome shotgun (WGS) entry which is preliminary data.</text>
</comment>
<gene>
    <name evidence="2" type="ORF">A2W14_05830</name>
</gene>
<evidence type="ECO:0000259" key="1">
    <source>
        <dbReference type="Pfam" id="PF23343"/>
    </source>
</evidence>
<feature type="domain" description="Replication-associated protein ORF2/G2P" evidence="1">
    <location>
        <begin position="121"/>
        <end position="230"/>
    </location>
</feature>
<sequence length="309" mass="36364">MLWEDITEMGSDFDLIKSGDNLSARDSETTLYLTNIRSIQQETSISKLKLKDKFFKTRVIPPKFCNTFRIAFIKFIDGKPKQVIFSRIPCNSWTCPKCQLNKALSVKYYLRDVIVLNNLSYFLTLTLDPSKIPDQFLSNSHRYITKLFNHFNTILRRKYEKKIKEKIKYVWVLEFQKSSIAHLHILYNHFLPIKLISALWVHVGGGHIMWIENVKTLIGVSNYISDYIVKGIKENNSESYFRFFQRRYSISKTCIRPISNKIKQLYKDLKTTEFTRAMVDANLVWVYNNLNSPNYKEKIVDIPAPKKTS</sequence>
<proteinExistence type="predicted"/>
<name>A0A1F5YV23_9BACT</name>
<protein>
    <recommendedName>
        <fullName evidence="1">Replication-associated protein ORF2/G2P domain-containing protein</fullName>
    </recommendedName>
</protein>
<evidence type="ECO:0000313" key="2">
    <source>
        <dbReference type="EMBL" id="OGG03954.1"/>
    </source>
</evidence>